<comment type="similarity">
    <text evidence="2">Belongs to the AIM9 family.</text>
</comment>
<dbReference type="GeneID" id="36571714"/>
<sequence length="219" mass="25252">MDKEKEEPALSWTSFSHPDLHLDSIFVDPGTRRITRIIDWQSASVFEAYFQHCIPRILAPVWRNSSETESDISTQRHQAKEREIASHYQRFSKLNNPNRWAASKLPLRSLTTEPTSVLCGASDKDDVYSLQTALIHIAVRWDEIGSKPGPCPIRFLERELEFHSNEMDLVQGLANVLHELHDKGLIPLGGMLYRENYERAAPINKEHIEEFVNTMETEE</sequence>
<reference evidence="7 8" key="1">
    <citation type="journal article" date="2018" name="New Phytol.">
        <title>Comparative genomics and transcriptomics depict ericoid mycorrhizal fungi as versatile saprotrophs and plant mutualists.</title>
        <authorList>
            <person name="Martino E."/>
            <person name="Morin E."/>
            <person name="Grelet G.A."/>
            <person name="Kuo A."/>
            <person name="Kohler A."/>
            <person name="Daghino S."/>
            <person name="Barry K.W."/>
            <person name="Cichocki N."/>
            <person name="Clum A."/>
            <person name="Dockter R.B."/>
            <person name="Hainaut M."/>
            <person name="Kuo R.C."/>
            <person name="LaButti K."/>
            <person name="Lindahl B.D."/>
            <person name="Lindquist E.A."/>
            <person name="Lipzen A."/>
            <person name="Khouja H.R."/>
            <person name="Magnuson J."/>
            <person name="Murat C."/>
            <person name="Ohm R.A."/>
            <person name="Singer S.W."/>
            <person name="Spatafora J.W."/>
            <person name="Wang M."/>
            <person name="Veneault-Fourrey C."/>
            <person name="Henrissat B."/>
            <person name="Grigoriev I.V."/>
            <person name="Martin F.M."/>
            <person name="Perotto S."/>
        </authorList>
    </citation>
    <scope>NUCLEOTIDE SEQUENCE [LARGE SCALE GENOMIC DNA]</scope>
    <source>
        <strain evidence="7 8">ATCC 22711</strain>
    </source>
</reference>
<keyword evidence="4" id="KW-0809">Transit peptide</keyword>
<dbReference type="AlphaFoldDB" id="A0A2T3B8W8"/>
<comment type="subcellular location">
    <subcellularLocation>
        <location evidence="1">Mitochondrion</location>
    </subcellularLocation>
</comment>
<gene>
    <name evidence="7" type="ORF">M430DRAFT_17237</name>
</gene>
<evidence type="ECO:0000256" key="5">
    <source>
        <dbReference type="ARBA" id="ARBA00023128"/>
    </source>
</evidence>
<accession>A0A2T3B8W8</accession>
<dbReference type="InterPro" id="IPR051035">
    <property type="entry name" value="Mito_inheritance_9"/>
</dbReference>
<dbReference type="Proteomes" id="UP000241818">
    <property type="component" value="Unassembled WGS sequence"/>
</dbReference>
<proteinExistence type="inferred from homology"/>
<evidence type="ECO:0000313" key="8">
    <source>
        <dbReference type="Proteomes" id="UP000241818"/>
    </source>
</evidence>
<evidence type="ECO:0000256" key="1">
    <source>
        <dbReference type="ARBA" id="ARBA00004173"/>
    </source>
</evidence>
<evidence type="ECO:0000256" key="2">
    <source>
        <dbReference type="ARBA" id="ARBA00005543"/>
    </source>
</evidence>
<keyword evidence="8" id="KW-1185">Reference proteome</keyword>
<name>A0A2T3B8W8_AMORE</name>
<organism evidence="7 8">
    <name type="scientific">Amorphotheca resinae ATCC 22711</name>
    <dbReference type="NCBI Taxonomy" id="857342"/>
    <lineage>
        <taxon>Eukaryota</taxon>
        <taxon>Fungi</taxon>
        <taxon>Dikarya</taxon>
        <taxon>Ascomycota</taxon>
        <taxon>Pezizomycotina</taxon>
        <taxon>Leotiomycetes</taxon>
        <taxon>Helotiales</taxon>
        <taxon>Amorphothecaceae</taxon>
        <taxon>Amorphotheca</taxon>
    </lineage>
</organism>
<dbReference type="PANTHER" id="PTHR36091:SF1">
    <property type="entry name" value="ALTERED INHERITANCE OF MITOCHONDRIA PROTEIN 9, MITOCHONDRIAL"/>
    <property type="match status" value="1"/>
</dbReference>
<keyword evidence="5" id="KW-0496">Mitochondrion</keyword>
<evidence type="ECO:0000256" key="6">
    <source>
        <dbReference type="ARBA" id="ARBA00031849"/>
    </source>
</evidence>
<dbReference type="InParanoid" id="A0A2T3B8W8"/>
<protein>
    <recommendedName>
        <fullName evidence="3">Altered inheritance of mitochondria protein 9, mitochondrial</fullName>
    </recommendedName>
    <alternativeName>
        <fullName evidence="6">Found in mitochondrial proteome protein 29</fullName>
    </alternativeName>
</protein>
<dbReference type="SUPFAM" id="SSF56112">
    <property type="entry name" value="Protein kinase-like (PK-like)"/>
    <property type="match status" value="1"/>
</dbReference>
<dbReference type="GO" id="GO:0005739">
    <property type="term" value="C:mitochondrion"/>
    <property type="evidence" value="ECO:0007669"/>
    <property type="project" value="UniProtKB-SubCell"/>
</dbReference>
<dbReference type="OrthoDB" id="2831558at2759"/>
<evidence type="ECO:0000256" key="4">
    <source>
        <dbReference type="ARBA" id="ARBA00022946"/>
    </source>
</evidence>
<dbReference type="InterPro" id="IPR011009">
    <property type="entry name" value="Kinase-like_dom_sf"/>
</dbReference>
<dbReference type="RefSeq" id="XP_024723361.1">
    <property type="nucleotide sequence ID" value="XM_024863633.1"/>
</dbReference>
<dbReference type="PANTHER" id="PTHR36091">
    <property type="entry name" value="ALTERED INHERITANCE OF MITOCHONDRIA PROTEIN 9, MITOCHONDRIAL"/>
    <property type="match status" value="1"/>
</dbReference>
<evidence type="ECO:0000313" key="7">
    <source>
        <dbReference type="EMBL" id="PSS23315.1"/>
    </source>
</evidence>
<evidence type="ECO:0000256" key="3">
    <source>
        <dbReference type="ARBA" id="ARBA00016197"/>
    </source>
</evidence>
<dbReference type="EMBL" id="KZ679008">
    <property type="protein sequence ID" value="PSS23315.1"/>
    <property type="molecule type" value="Genomic_DNA"/>
</dbReference>